<reference evidence="10 11" key="1">
    <citation type="journal article" date="2020" name="Microorganisms">
        <title>Osmotic Adaptation and Compatible Solute Biosynthesis of Phototrophic Bacteria as Revealed from Genome Analyses.</title>
        <authorList>
            <person name="Imhoff J.F."/>
            <person name="Rahn T."/>
            <person name="Kunzel S."/>
            <person name="Keller A."/>
            <person name="Neulinger S.C."/>
        </authorList>
    </citation>
    <scope>NUCLEOTIDE SEQUENCE [LARGE SCALE GENOMIC DNA]</scope>
    <source>
        <strain evidence="10 11">DSM 9895</strain>
    </source>
</reference>
<evidence type="ECO:0000256" key="8">
    <source>
        <dbReference type="ARBA" id="ARBA00037998"/>
    </source>
</evidence>
<keyword evidence="7 9" id="KW-0472">Membrane</keyword>
<keyword evidence="2" id="KW-0813">Transport</keyword>
<evidence type="ECO:0000256" key="5">
    <source>
        <dbReference type="ARBA" id="ARBA00022970"/>
    </source>
</evidence>
<dbReference type="Proteomes" id="UP001296873">
    <property type="component" value="Unassembled WGS sequence"/>
</dbReference>
<evidence type="ECO:0000256" key="6">
    <source>
        <dbReference type="ARBA" id="ARBA00022989"/>
    </source>
</evidence>
<feature type="transmembrane region" description="Helical" evidence="9">
    <location>
        <begin position="54"/>
        <end position="75"/>
    </location>
</feature>
<feature type="transmembrane region" description="Helical" evidence="9">
    <location>
        <begin position="106"/>
        <end position="128"/>
    </location>
</feature>
<dbReference type="InterPro" id="IPR001851">
    <property type="entry name" value="ABC_transp_permease"/>
</dbReference>
<accession>A0ABS1DP80</accession>
<comment type="similarity">
    <text evidence="8">Belongs to the binding-protein-dependent transport system permease family. LivHM subfamily.</text>
</comment>
<evidence type="ECO:0000256" key="4">
    <source>
        <dbReference type="ARBA" id="ARBA00022692"/>
    </source>
</evidence>
<evidence type="ECO:0000256" key="7">
    <source>
        <dbReference type="ARBA" id="ARBA00023136"/>
    </source>
</evidence>
<dbReference type="Pfam" id="PF02653">
    <property type="entry name" value="BPD_transp_2"/>
    <property type="match status" value="1"/>
</dbReference>
<dbReference type="CDD" id="cd06582">
    <property type="entry name" value="TM_PBP1_LivH_like"/>
    <property type="match status" value="1"/>
</dbReference>
<evidence type="ECO:0000256" key="2">
    <source>
        <dbReference type="ARBA" id="ARBA00022448"/>
    </source>
</evidence>
<feature type="transmembrane region" description="Helical" evidence="9">
    <location>
        <begin position="140"/>
        <end position="163"/>
    </location>
</feature>
<keyword evidence="11" id="KW-1185">Reference proteome</keyword>
<feature type="transmembrane region" description="Helical" evidence="9">
    <location>
        <begin position="170"/>
        <end position="193"/>
    </location>
</feature>
<evidence type="ECO:0000256" key="9">
    <source>
        <dbReference type="SAM" id="Phobius"/>
    </source>
</evidence>
<comment type="caution">
    <text evidence="10">The sequence shown here is derived from an EMBL/GenBank/DDBJ whole genome shotgun (WGS) entry which is preliminary data.</text>
</comment>
<keyword evidence="6 9" id="KW-1133">Transmembrane helix</keyword>
<dbReference type="EMBL" id="NRRL01000202">
    <property type="protein sequence ID" value="MBK1671494.1"/>
    <property type="molecule type" value="Genomic_DNA"/>
</dbReference>
<gene>
    <name evidence="10" type="ORF">CKO28_26195</name>
</gene>
<keyword evidence="3" id="KW-1003">Cell membrane</keyword>
<keyword evidence="4 9" id="KW-0812">Transmembrane</keyword>
<dbReference type="PANTHER" id="PTHR11795:SF447">
    <property type="entry name" value="ABC TRANSPORTER PERMEASE PROTEIN"/>
    <property type="match status" value="1"/>
</dbReference>
<proteinExistence type="inferred from homology"/>
<dbReference type="PANTHER" id="PTHR11795">
    <property type="entry name" value="BRANCHED-CHAIN AMINO ACID TRANSPORT SYSTEM PERMEASE PROTEIN LIVH"/>
    <property type="match status" value="1"/>
</dbReference>
<organism evidence="10 11">
    <name type="scientific">Rhodovibrio sodomensis</name>
    <dbReference type="NCBI Taxonomy" id="1088"/>
    <lineage>
        <taxon>Bacteria</taxon>
        <taxon>Pseudomonadati</taxon>
        <taxon>Pseudomonadota</taxon>
        <taxon>Alphaproteobacteria</taxon>
        <taxon>Rhodospirillales</taxon>
        <taxon>Rhodovibrionaceae</taxon>
        <taxon>Rhodovibrio</taxon>
    </lineage>
</organism>
<keyword evidence="5" id="KW-0029">Amino-acid transport</keyword>
<sequence length="202" mass="21737">MRYYYDRPFDTLLLTWAFFLVSTEIVKIVFGSGFRGIDNPIPGAVMVAGVDVPAYRGLIALLSLGLIVATAFVIFRTNLGIKIRALIQNREVASLLGLNISMTYKLVFCFGAGMAGLAGALIAPVMSIDPYIGNIFLVRSFFVVIVGGIGQLLGGTLLGSFFVGGTETLFALFSDQVVAQTIVFLVAIVILRFRPSGLLKSK</sequence>
<dbReference type="RefSeq" id="WP_200344432.1">
    <property type="nucleotide sequence ID" value="NZ_NRRL01000202.1"/>
</dbReference>
<protein>
    <recommendedName>
        <fullName evidence="12">Branched-chain amino acid ABC transporter permease</fullName>
    </recommendedName>
</protein>
<evidence type="ECO:0000256" key="3">
    <source>
        <dbReference type="ARBA" id="ARBA00022475"/>
    </source>
</evidence>
<evidence type="ECO:0000256" key="1">
    <source>
        <dbReference type="ARBA" id="ARBA00004651"/>
    </source>
</evidence>
<evidence type="ECO:0000313" key="10">
    <source>
        <dbReference type="EMBL" id="MBK1671494.1"/>
    </source>
</evidence>
<evidence type="ECO:0008006" key="12">
    <source>
        <dbReference type="Google" id="ProtNLM"/>
    </source>
</evidence>
<name>A0ABS1DP80_9PROT</name>
<evidence type="ECO:0000313" key="11">
    <source>
        <dbReference type="Proteomes" id="UP001296873"/>
    </source>
</evidence>
<dbReference type="InterPro" id="IPR052157">
    <property type="entry name" value="BCAA_transport_permease"/>
</dbReference>
<comment type="subcellular location">
    <subcellularLocation>
        <location evidence="1">Cell membrane</location>
        <topology evidence="1">Multi-pass membrane protein</topology>
    </subcellularLocation>
</comment>
<feature type="transmembrane region" description="Helical" evidence="9">
    <location>
        <begin position="12"/>
        <end position="34"/>
    </location>
</feature>